<evidence type="ECO:0000256" key="6">
    <source>
        <dbReference type="HAMAP-Rule" id="MF_00074"/>
    </source>
</evidence>
<dbReference type="EMBL" id="CP034170">
    <property type="protein sequence ID" value="AZI59283.1"/>
    <property type="molecule type" value="Genomic_DNA"/>
</dbReference>
<dbReference type="Pfam" id="PF02527">
    <property type="entry name" value="GidB"/>
    <property type="match status" value="1"/>
</dbReference>
<organism evidence="8 9">
    <name type="scientific">Nakamurella antarctica</name>
    <dbReference type="NCBI Taxonomy" id="1902245"/>
    <lineage>
        <taxon>Bacteria</taxon>
        <taxon>Bacillati</taxon>
        <taxon>Actinomycetota</taxon>
        <taxon>Actinomycetes</taxon>
        <taxon>Nakamurellales</taxon>
        <taxon>Nakamurellaceae</taxon>
        <taxon>Nakamurella</taxon>
    </lineage>
</organism>
<keyword evidence="4 6" id="KW-0808">Transferase</keyword>
<dbReference type="PANTHER" id="PTHR31760">
    <property type="entry name" value="S-ADENOSYL-L-METHIONINE-DEPENDENT METHYLTRANSFERASES SUPERFAMILY PROTEIN"/>
    <property type="match status" value="1"/>
</dbReference>
<dbReference type="RefSeq" id="WP_124800187.1">
    <property type="nucleotide sequence ID" value="NZ_CP034170.1"/>
</dbReference>
<name>A0A3G8ZPS8_9ACTN</name>
<dbReference type="InterPro" id="IPR029063">
    <property type="entry name" value="SAM-dependent_MTases_sf"/>
</dbReference>
<dbReference type="GO" id="GO:0070043">
    <property type="term" value="F:rRNA (guanine-N7-)-methyltransferase activity"/>
    <property type="evidence" value="ECO:0007669"/>
    <property type="project" value="UniProtKB-UniRule"/>
</dbReference>
<keyword evidence="1 6" id="KW-0963">Cytoplasm</keyword>
<feature type="binding site" evidence="6">
    <location>
        <position position="159"/>
    </location>
    <ligand>
        <name>S-adenosyl-L-methionine</name>
        <dbReference type="ChEBI" id="CHEBI:59789"/>
    </ligand>
</feature>
<dbReference type="SUPFAM" id="SSF53335">
    <property type="entry name" value="S-adenosyl-L-methionine-dependent methyltransferases"/>
    <property type="match status" value="1"/>
</dbReference>
<evidence type="ECO:0000256" key="5">
    <source>
        <dbReference type="ARBA" id="ARBA00022691"/>
    </source>
</evidence>
<feature type="binding site" evidence="6">
    <location>
        <position position="92"/>
    </location>
    <ligand>
        <name>S-adenosyl-L-methionine</name>
        <dbReference type="ChEBI" id="CHEBI:59789"/>
    </ligand>
</feature>
<protein>
    <recommendedName>
        <fullName evidence="6">Ribosomal RNA small subunit methyltransferase G</fullName>
        <ecNumber evidence="6">2.1.1.-</ecNumber>
    </recommendedName>
    <alternativeName>
        <fullName evidence="6">16S rRNA 7-methylguanosine methyltransferase</fullName>
        <shortName evidence="6">16S rRNA m7G methyltransferase</shortName>
    </alternativeName>
</protein>
<evidence type="ECO:0000256" key="7">
    <source>
        <dbReference type="SAM" id="MobiDB-lite"/>
    </source>
</evidence>
<dbReference type="OrthoDB" id="9808773at2"/>
<keyword evidence="3 6" id="KW-0489">Methyltransferase</keyword>
<keyword evidence="5 6" id="KW-0949">S-adenosyl-L-methionine</keyword>
<comment type="caution">
    <text evidence="6">Lacks conserved residue(s) required for the propagation of feature annotation.</text>
</comment>
<dbReference type="NCBIfam" id="TIGR00138">
    <property type="entry name" value="rsmG_gidB"/>
    <property type="match status" value="1"/>
</dbReference>
<feature type="region of interest" description="Disordered" evidence="7">
    <location>
        <begin position="1"/>
        <end position="24"/>
    </location>
</feature>
<proteinExistence type="inferred from homology"/>
<dbReference type="GO" id="GO:0005829">
    <property type="term" value="C:cytosol"/>
    <property type="evidence" value="ECO:0007669"/>
    <property type="project" value="TreeGrafter"/>
</dbReference>
<accession>A0A3G8ZPS8</accession>
<dbReference type="CDD" id="cd02440">
    <property type="entry name" value="AdoMet_MTases"/>
    <property type="match status" value="1"/>
</dbReference>
<feature type="binding site" evidence="6">
    <location>
        <position position="97"/>
    </location>
    <ligand>
        <name>S-adenosyl-L-methionine</name>
        <dbReference type="ChEBI" id="CHEBI:59789"/>
    </ligand>
</feature>
<keyword evidence="2 6" id="KW-0698">rRNA processing</keyword>
<evidence type="ECO:0000256" key="4">
    <source>
        <dbReference type="ARBA" id="ARBA00022679"/>
    </source>
</evidence>
<comment type="function">
    <text evidence="6">Specifically methylates the N7 position of a guanine in 16S rRNA.</text>
</comment>
<dbReference type="EC" id="2.1.1.-" evidence="6"/>
<dbReference type="KEGG" id="nak:EH165_15190"/>
<comment type="similarity">
    <text evidence="6">Belongs to the methyltransferase superfamily. RNA methyltransferase RsmG family.</text>
</comment>
<feature type="binding site" evidence="6">
    <location>
        <begin position="143"/>
        <end position="144"/>
    </location>
    <ligand>
        <name>S-adenosyl-L-methionine</name>
        <dbReference type="ChEBI" id="CHEBI:59789"/>
    </ligand>
</feature>
<dbReference type="PANTHER" id="PTHR31760:SF0">
    <property type="entry name" value="S-ADENOSYL-L-METHIONINE-DEPENDENT METHYLTRANSFERASES SUPERFAMILY PROTEIN"/>
    <property type="match status" value="1"/>
</dbReference>
<evidence type="ECO:0000256" key="2">
    <source>
        <dbReference type="ARBA" id="ARBA00022552"/>
    </source>
</evidence>
<dbReference type="AlphaFoldDB" id="A0A3G8ZPS8"/>
<evidence type="ECO:0000256" key="1">
    <source>
        <dbReference type="ARBA" id="ARBA00022490"/>
    </source>
</evidence>
<dbReference type="Gene3D" id="3.40.50.150">
    <property type="entry name" value="Vaccinia Virus protein VP39"/>
    <property type="match status" value="1"/>
</dbReference>
<keyword evidence="9" id="KW-1185">Reference proteome</keyword>
<sequence>MKDGSELDSVGAEEESEVEVTPTAEVEPDAAATIFGDQIGVARRYVDWLLGDGVVRGLIGPREAGRIWTRHMLNCAIVGQLLPPQARLVDIGSGAGLPGIPLAIARPDCNVVLVEPLERRTVFLDMVIEELGLTNVRVFRGRAEQAISEAGGADVVTSRAVAPLAKLAGWSVPLARHGGEIIALKGSSAVDEIARDGAAAAKAGLTDLRAEEIGAGLLEQTTFVIRGTADQAVLDHGKVAQRRKAAKRSRRS</sequence>
<gene>
    <name evidence="6 8" type="primary">rsmG</name>
    <name evidence="8" type="ORF">EH165_15190</name>
</gene>
<evidence type="ECO:0000313" key="9">
    <source>
        <dbReference type="Proteomes" id="UP000268084"/>
    </source>
</evidence>
<comment type="subcellular location">
    <subcellularLocation>
        <location evidence="6">Cytoplasm</location>
    </subcellularLocation>
</comment>
<evidence type="ECO:0000313" key="8">
    <source>
        <dbReference type="EMBL" id="AZI59283.1"/>
    </source>
</evidence>
<reference evidence="8 9" key="1">
    <citation type="submission" date="2018-11" db="EMBL/GenBank/DDBJ databases">
        <authorList>
            <person name="Da X."/>
        </authorList>
    </citation>
    <scope>NUCLEOTIDE SEQUENCE [LARGE SCALE GENOMIC DNA]</scope>
    <source>
        <strain evidence="8 9">S14-144</strain>
    </source>
</reference>
<dbReference type="InterPro" id="IPR003682">
    <property type="entry name" value="rRNA_ssu_MeTfrase_G"/>
</dbReference>
<dbReference type="Proteomes" id="UP000268084">
    <property type="component" value="Chromosome"/>
</dbReference>
<dbReference type="HAMAP" id="MF_00074">
    <property type="entry name" value="16SrRNA_methyltr_G"/>
    <property type="match status" value="1"/>
</dbReference>
<evidence type="ECO:0000256" key="3">
    <source>
        <dbReference type="ARBA" id="ARBA00022603"/>
    </source>
</evidence>
<reference evidence="8 9" key="2">
    <citation type="submission" date="2018-12" db="EMBL/GenBank/DDBJ databases">
        <title>Nakamurella antarcticus sp. nov., isolated from Antarctica South Shetland Islands soil.</title>
        <authorList>
            <person name="Peng F."/>
        </authorList>
    </citation>
    <scope>NUCLEOTIDE SEQUENCE [LARGE SCALE GENOMIC DNA]</scope>
    <source>
        <strain evidence="8 9">S14-144</strain>
    </source>
</reference>